<feature type="transmembrane region" description="Helical" evidence="8">
    <location>
        <begin position="619"/>
        <end position="641"/>
    </location>
</feature>
<dbReference type="InterPro" id="IPR023408">
    <property type="entry name" value="MscS_beta-dom_sf"/>
</dbReference>
<dbReference type="PANTHER" id="PTHR30347">
    <property type="entry name" value="POTASSIUM CHANNEL RELATED"/>
    <property type="match status" value="1"/>
</dbReference>
<evidence type="ECO:0000259" key="10">
    <source>
        <dbReference type="Pfam" id="PF00924"/>
    </source>
</evidence>
<evidence type="ECO:0000256" key="4">
    <source>
        <dbReference type="ARBA" id="ARBA00022692"/>
    </source>
</evidence>
<evidence type="ECO:0000256" key="8">
    <source>
        <dbReference type="SAM" id="Phobius"/>
    </source>
</evidence>
<dbReference type="GO" id="GO:0005886">
    <property type="term" value="C:plasma membrane"/>
    <property type="evidence" value="ECO:0007669"/>
    <property type="project" value="UniProtKB-SubCell"/>
</dbReference>
<keyword evidence="6 8" id="KW-0472">Membrane</keyword>
<evidence type="ECO:0000313" key="13">
    <source>
        <dbReference type="Proteomes" id="UP000320431"/>
    </source>
</evidence>
<dbReference type="SUPFAM" id="SSF50182">
    <property type="entry name" value="Sm-like ribonucleoproteins"/>
    <property type="match status" value="1"/>
</dbReference>
<dbReference type="PANTHER" id="PTHR30347:SF1">
    <property type="entry name" value="MECHANOSENSITIVE CHANNEL MSCK"/>
    <property type="match status" value="1"/>
</dbReference>
<feature type="transmembrane region" description="Helical" evidence="8">
    <location>
        <begin position="424"/>
        <end position="448"/>
    </location>
</feature>
<feature type="transmembrane region" description="Helical" evidence="8">
    <location>
        <begin position="330"/>
        <end position="348"/>
    </location>
</feature>
<comment type="subcellular location">
    <subcellularLocation>
        <location evidence="1">Cell membrane</location>
        <topology evidence="1">Multi-pass membrane protein</topology>
    </subcellularLocation>
</comment>
<dbReference type="Gene3D" id="1.10.287.1260">
    <property type="match status" value="1"/>
</dbReference>
<dbReference type="InterPro" id="IPR049278">
    <property type="entry name" value="MS_channel_C"/>
</dbReference>
<dbReference type="InterPro" id="IPR006685">
    <property type="entry name" value="MscS_channel_2nd"/>
</dbReference>
<dbReference type="Gene3D" id="3.30.70.100">
    <property type="match status" value="1"/>
</dbReference>
<feature type="domain" description="Mechanosensitive ion channel MscS C-terminal" evidence="11">
    <location>
        <begin position="709"/>
        <end position="792"/>
    </location>
</feature>
<evidence type="ECO:0000256" key="3">
    <source>
        <dbReference type="ARBA" id="ARBA00022475"/>
    </source>
</evidence>
<organism evidence="12 13">
    <name type="scientific">Marilutibacter maris</name>
    <dbReference type="NCBI Taxonomy" id="1605891"/>
    <lineage>
        <taxon>Bacteria</taxon>
        <taxon>Pseudomonadati</taxon>
        <taxon>Pseudomonadota</taxon>
        <taxon>Gammaproteobacteria</taxon>
        <taxon>Lysobacterales</taxon>
        <taxon>Lysobacteraceae</taxon>
        <taxon>Marilutibacter</taxon>
    </lineage>
</organism>
<accession>A0A508AM24</accession>
<feature type="transmembrane region" description="Helical" evidence="8">
    <location>
        <begin position="552"/>
        <end position="573"/>
    </location>
</feature>
<feature type="transmembrane region" description="Helical" evidence="8">
    <location>
        <begin position="386"/>
        <end position="404"/>
    </location>
</feature>
<sequence length="835" mass="91003">MPPMPKSLVPLLLLGLLGIGQALAQETAGAPVASEAPAGPSAIAVADIPTRAKDDERFAQTVIVRARLPDPGARLVPQLDAIDASIDARTDLLQLENLKTLPVMRLESLERHWRFDARRFAALKAQLQQATAPYAEDVAELSKRRADWEATRAGLAGSGAAAALTTQVDAVIAQLKAAEQAVSAPLARQIDVGRRANAVEARIEAGQKTVAAAIDYIDSRLLHADAPPIWRMRQQAGDRETVLESIDQNARIESQFAADYNAAGLGNQRVLNVLRLLLLPLLIWLSLHNRRSAPGTVEDETAARVLRRPLSSWLLLWMMGILVLEADAPLMLHQLAMLVALIPVLRLLPARGFRLLGPWPYVATALYLLERLGFLALLAGTDLYRLYELGLTVLALALTAWLLWRSRRIARAGPATRIQRTVQLIAWAAVVLLAVSAIANVVGAFSLAEMLTGGVIDSGYFGLMLYAGVNVFTALLHLLIVRRSADRLRGVRERAVLMLRLFVRLLNVAAVIGWLAYTMNRFRIFRPVYSTVEAVLTHTFKIGEISLTLGDVLLFVASVLIAFWSAKAVRFVLEEEVLPKMSLPRGVGNSVASLSYYALLMLGFLVALAVAGFEISQLAFLFGALGVGIGFGLQNVVNNFVSGLILMFERPIQPGDVVDIAGISGNVREIGMRATTIKTFDGADVVVPNGTLLSENLTNWTLRDMFRRIEIGVGVAYGSDPEQVIALMMDVVQSDPSVSKVPEPTAYFIGLGASSLDFSVRAWTRDYNSWFAIRSRLLTRIYAALNEAGIEIPFPQQDLHLRSVSEPAGAMLVREPRRGDRDDDDGGASGDRPRD</sequence>
<dbReference type="Pfam" id="PF00924">
    <property type="entry name" value="MS_channel_2nd"/>
    <property type="match status" value="1"/>
</dbReference>
<evidence type="ECO:0000313" key="12">
    <source>
        <dbReference type="EMBL" id="KAB8174841.1"/>
    </source>
</evidence>
<dbReference type="InterPro" id="IPR011066">
    <property type="entry name" value="MscS_channel_C_sf"/>
</dbReference>
<feature type="signal peptide" evidence="9">
    <location>
        <begin position="1"/>
        <end position="24"/>
    </location>
</feature>
<keyword evidence="5 8" id="KW-1133">Transmembrane helix</keyword>
<feature type="region of interest" description="Disordered" evidence="7">
    <location>
        <begin position="810"/>
        <end position="835"/>
    </location>
</feature>
<dbReference type="SUPFAM" id="SSF82689">
    <property type="entry name" value="Mechanosensitive channel protein MscS (YggB), C-terminal domain"/>
    <property type="match status" value="1"/>
</dbReference>
<proteinExistence type="inferred from homology"/>
<dbReference type="Gene3D" id="2.30.30.60">
    <property type="match status" value="1"/>
</dbReference>
<feature type="transmembrane region" description="Helical" evidence="8">
    <location>
        <begin position="360"/>
        <end position="380"/>
    </location>
</feature>
<dbReference type="EMBL" id="VICD02000234">
    <property type="protein sequence ID" value="KAB8174841.1"/>
    <property type="molecule type" value="Genomic_DNA"/>
</dbReference>
<comment type="similarity">
    <text evidence="2">Belongs to the MscS (TC 1.A.23) family.</text>
</comment>
<feature type="chain" id="PRO_5043803422" evidence="9">
    <location>
        <begin position="25"/>
        <end position="835"/>
    </location>
</feature>
<dbReference type="Proteomes" id="UP000320431">
    <property type="component" value="Unassembled WGS sequence"/>
</dbReference>
<dbReference type="InterPro" id="IPR010920">
    <property type="entry name" value="LSM_dom_sf"/>
</dbReference>
<dbReference type="InterPro" id="IPR011014">
    <property type="entry name" value="MscS_channel_TM-2"/>
</dbReference>
<feature type="transmembrane region" description="Helical" evidence="8">
    <location>
        <begin position="594"/>
        <end position="613"/>
    </location>
</feature>
<reference evidence="12 13" key="1">
    <citation type="submission" date="2019-10" db="EMBL/GenBank/DDBJ databases">
        <title>Lysobacter alkalisoli sp. nov., isolated from saline-alkaline soil.</title>
        <authorList>
            <person name="Sun J.-Q."/>
        </authorList>
    </citation>
    <scope>NUCLEOTIDE SEQUENCE [LARGE SCALE GENOMIC DNA]</scope>
    <source>
        <strain evidence="12 13">KCTC 42381</strain>
    </source>
</reference>
<comment type="caution">
    <text evidence="12">The sequence shown here is derived from an EMBL/GenBank/DDBJ whole genome shotgun (WGS) entry which is preliminary data.</text>
</comment>
<evidence type="ECO:0000259" key="11">
    <source>
        <dbReference type="Pfam" id="PF21082"/>
    </source>
</evidence>
<dbReference type="Pfam" id="PF21082">
    <property type="entry name" value="MS_channel_3rd"/>
    <property type="match status" value="1"/>
</dbReference>
<keyword evidence="9" id="KW-0732">Signal</keyword>
<evidence type="ECO:0000256" key="2">
    <source>
        <dbReference type="ARBA" id="ARBA00008017"/>
    </source>
</evidence>
<evidence type="ECO:0000256" key="6">
    <source>
        <dbReference type="ARBA" id="ARBA00023136"/>
    </source>
</evidence>
<keyword evidence="4 8" id="KW-0812">Transmembrane</keyword>
<feature type="transmembrane region" description="Helical" evidence="8">
    <location>
        <begin position="501"/>
        <end position="519"/>
    </location>
</feature>
<keyword evidence="3" id="KW-1003">Cell membrane</keyword>
<feature type="transmembrane region" description="Helical" evidence="8">
    <location>
        <begin position="460"/>
        <end position="480"/>
    </location>
</feature>
<dbReference type="AlphaFoldDB" id="A0A508AM24"/>
<gene>
    <name evidence="12" type="ORF">FKV24_013695</name>
</gene>
<feature type="domain" description="Mechanosensitive ion channel MscS" evidence="10">
    <location>
        <begin position="635"/>
        <end position="701"/>
    </location>
</feature>
<evidence type="ECO:0000256" key="1">
    <source>
        <dbReference type="ARBA" id="ARBA00004651"/>
    </source>
</evidence>
<name>A0A508AM24_9GAMM</name>
<evidence type="ECO:0000256" key="7">
    <source>
        <dbReference type="SAM" id="MobiDB-lite"/>
    </source>
</evidence>
<dbReference type="GO" id="GO:0008381">
    <property type="term" value="F:mechanosensitive monoatomic ion channel activity"/>
    <property type="evidence" value="ECO:0007669"/>
    <property type="project" value="UniProtKB-ARBA"/>
</dbReference>
<dbReference type="InterPro" id="IPR052702">
    <property type="entry name" value="MscS-like_channel"/>
</dbReference>
<protein>
    <submittedName>
        <fullName evidence="12">Mechanosensitive ion channel</fullName>
    </submittedName>
</protein>
<dbReference type="SUPFAM" id="SSF82861">
    <property type="entry name" value="Mechanosensitive channel protein MscS (YggB), transmembrane region"/>
    <property type="match status" value="1"/>
</dbReference>
<evidence type="ECO:0000256" key="9">
    <source>
        <dbReference type="SAM" id="SignalP"/>
    </source>
</evidence>
<evidence type="ECO:0000256" key="5">
    <source>
        <dbReference type="ARBA" id="ARBA00022989"/>
    </source>
</evidence>